<evidence type="ECO:0000313" key="3">
    <source>
        <dbReference type="Proteomes" id="UP001190700"/>
    </source>
</evidence>
<dbReference type="EMBL" id="LGRX02024665">
    <property type="protein sequence ID" value="KAK3253750.1"/>
    <property type="molecule type" value="Genomic_DNA"/>
</dbReference>
<sequence length="514" mass="58169">MPEMCSDGEDDDDMALEEMPPGVVEIQRGRQRQPQVRSAQVGEQEDIQITESAGRDQVEADTIAAGDYERLKERMRRNLPEEVLTDMAQVQPVCKLLNRSLAEGMALISAWGVLMLYRAILYDTGANCNIIPIRRVLELGLAIYDVETSARVTRCDGTPTAFSKYCYVEVVLAAGTPYMTLHRLHAFISYASHTTWDFLVGTGPLKNALRITLDLYRGTAISEAPLLLGMKQKVVLPLIELKAPVDGGRKRERDPRVCLMSEIYDRTATQTHAVTDLMEAPDDDIALQVNVGERPLWTEDTPRHCPSLTMGEREDSRAAFLAKSRRPWVGSMCHSWDVDPRSHQEKPGSWAEQRLFVDRHGWARLCRLVPPEAALTHCEASDPNLVLVQFQRCRQLKWVAEKELHWPDFTSVDQEWDPRSLSWQTCADTKPGKDKVEPPNCHWLRNDHPENWPVIQQLQDSLVQVQKLPSGLTKGTLMWDLELHTFGVRTNSTSESLDIDKAIGSESPEWLLAQ</sequence>
<proteinExistence type="predicted"/>
<accession>A0AAE0F7Q5</accession>
<comment type="caution">
    <text evidence="2">The sequence shown here is derived from an EMBL/GenBank/DDBJ whole genome shotgun (WGS) entry which is preliminary data.</text>
</comment>
<evidence type="ECO:0000313" key="2">
    <source>
        <dbReference type="EMBL" id="KAK3253750.1"/>
    </source>
</evidence>
<keyword evidence="3" id="KW-1185">Reference proteome</keyword>
<reference evidence="2 3" key="1">
    <citation type="journal article" date="2015" name="Genome Biol. Evol.">
        <title>Comparative Genomics of a Bacterivorous Green Alga Reveals Evolutionary Causalities and Consequences of Phago-Mixotrophic Mode of Nutrition.</title>
        <authorList>
            <person name="Burns J.A."/>
            <person name="Paasch A."/>
            <person name="Narechania A."/>
            <person name="Kim E."/>
        </authorList>
    </citation>
    <scope>NUCLEOTIDE SEQUENCE [LARGE SCALE GENOMIC DNA]</scope>
    <source>
        <strain evidence="2 3">PLY_AMNH</strain>
    </source>
</reference>
<dbReference type="Proteomes" id="UP001190700">
    <property type="component" value="Unassembled WGS sequence"/>
</dbReference>
<dbReference type="AlphaFoldDB" id="A0AAE0F7Q5"/>
<evidence type="ECO:0000256" key="1">
    <source>
        <dbReference type="SAM" id="MobiDB-lite"/>
    </source>
</evidence>
<organism evidence="2 3">
    <name type="scientific">Cymbomonas tetramitiformis</name>
    <dbReference type="NCBI Taxonomy" id="36881"/>
    <lineage>
        <taxon>Eukaryota</taxon>
        <taxon>Viridiplantae</taxon>
        <taxon>Chlorophyta</taxon>
        <taxon>Pyramimonadophyceae</taxon>
        <taxon>Pyramimonadales</taxon>
        <taxon>Pyramimonadaceae</taxon>
        <taxon>Cymbomonas</taxon>
    </lineage>
</organism>
<feature type="region of interest" description="Disordered" evidence="1">
    <location>
        <begin position="1"/>
        <end position="45"/>
    </location>
</feature>
<gene>
    <name evidence="2" type="ORF">CYMTET_37010</name>
</gene>
<name>A0AAE0F7Q5_9CHLO</name>
<protein>
    <submittedName>
        <fullName evidence="2">Uncharacterized protein</fullName>
    </submittedName>
</protein>
<feature type="compositionally biased region" description="Acidic residues" evidence="1">
    <location>
        <begin position="1"/>
        <end position="16"/>
    </location>
</feature>